<dbReference type="Gene3D" id="3.30.1610.20">
    <property type="entry name" value="Hen1, N-terminal domain"/>
    <property type="match status" value="1"/>
</dbReference>
<sequence>MLLTLTTTRPPATDLGYLLVKNPAHTQSFPLSFGKAHVFYPEATEARCTAALLLDVDPVDLVRGRGPGDPGTLAQYVNDRPYVASSFLSVAIAQVFGSALGGKCRDRPELADEPLPLVAMIEALPCRGGEALLRRLFEPLGYEVTAERLPLDEVFPEWGQSVYLRVALARTCRLRELLAHLYVLVPVLDDKKHYYVGDAEVENLLHKGEGWLAGHPEREAIALRYLKHSRPLFRAALARLVADEDASPEEAEDDKAAPEDKVEARISLDEARRAAVIAALRRAEARSVIDLGCGEGKLLKRLVDERVFERVAGADVSVRSLEIAKERLRLDDLPDKQKRRIQLFQASVTYRDARFSGYDAATLVEVIEHVDPPRLGALARTVFGSARPRVVVVTTPNAEYNVRFEGMPAGALRHGDHRFEWTRAEFHAFCGEVAAAHGYTVEHLPVGPMDPAVGAPTQMAVFTREDAEAPRGGAPGAAGAPGPAEGPGAAEGAGPADGPGAAEAEGPVAAEVAS</sequence>
<comment type="catalytic activity">
    <reaction evidence="12">
        <text>small RNA 3'-end nucleotide + S-adenosyl-L-methionine = small RNA 3'-end 2'-O-methylnucleotide + S-adenosyl-L-homocysteine + H(+)</text>
        <dbReference type="Rhea" id="RHEA:37887"/>
        <dbReference type="Rhea" id="RHEA-COMP:10415"/>
        <dbReference type="Rhea" id="RHEA-COMP:10416"/>
        <dbReference type="ChEBI" id="CHEBI:15378"/>
        <dbReference type="ChEBI" id="CHEBI:57856"/>
        <dbReference type="ChEBI" id="CHEBI:59789"/>
        <dbReference type="ChEBI" id="CHEBI:74896"/>
        <dbReference type="ChEBI" id="CHEBI:74898"/>
        <dbReference type="EC" id="2.1.1.386"/>
    </reaction>
</comment>
<evidence type="ECO:0000256" key="13">
    <source>
        <dbReference type="SAM" id="MobiDB-lite"/>
    </source>
</evidence>
<evidence type="ECO:0000256" key="3">
    <source>
        <dbReference type="ARBA" id="ARBA00021330"/>
    </source>
</evidence>
<evidence type="ECO:0000313" key="16">
    <source>
        <dbReference type="Proteomes" id="UP000238348"/>
    </source>
</evidence>
<evidence type="ECO:0000256" key="9">
    <source>
        <dbReference type="ARBA" id="ARBA00022884"/>
    </source>
</evidence>
<keyword evidence="7" id="KW-0479">Metal-binding</keyword>
<dbReference type="Gene3D" id="3.40.50.150">
    <property type="entry name" value="Vaccinia Virus protein VP39"/>
    <property type="match status" value="1"/>
</dbReference>
<accession>A0A2L0EQX3</accession>
<gene>
    <name evidence="15" type="ORF">SOCE26_031060</name>
</gene>
<keyword evidence="8" id="KW-0460">Magnesium</keyword>
<evidence type="ECO:0000256" key="2">
    <source>
        <dbReference type="ARBA" id="ARBA00009026"/>
    </source>
</evidence>
<keyword evidence="4 15" id="KW-0489">Methyltransferase</keyword>
<evidence type="ECO:0000256" key="7">
    <source>
        <dbReference type="ARBA" id="ARBA00022723"/>
    </source>
</evidence>
<reference evidence="15 16" key="1">
    <citation type="submission" date="2015-09" db="EMBL/GenBank/DDBJ databases">
        <title>Sorangium comparison.</title>
        <authorList>
            <person name="Zaburannyi N."/>
            <person name="Bunk B."/>
            <person name="Overmann J."/>
            <person name="Mueller R."/>
        </authorList>
    </citation>
    <scope>NUCLEOTIDE SEQUENCE [LARGE SCALE GENOMIC DNA]</scope>
    <source>
        <strain evidence="15 16">So ce26</strain>
    </source>
</reference>
<dbReference type="InterPro" id="IPR026610">
    <property type="entry name" value="Hen1"/>
</dbReference>
<comment type="cofactor">
    <cofactor evidence="1">
        <name>Mg(2+)</name>
        <dbReference type="ChEBI" id="CHEBI:18420"/>
    </cofactor>
</comment>
<dbReference type="AlphaFoldDB" id="A0A2L0EQX3"/>
<dbReference type="Pfam" id="PF13489">
    <property type="entry name" value="Methyltransf_23"/>
    <property type="match status" value="1"/>
</dbReference>
<dbReference type="OrthoDB" id="9795085at2"/>
<dbReference type="EMBL" id="CP012673">
    <property type="protein sequence ID" value="AUX41684.1"/>
    <property type="molecule type" value="Genomic_DNA"/>
</dbReference>
<dbReference type="PANTHER" id="PTHR21404">
    <property type="entry name" value="HEN1"/>
    <property type="match status" value="1"/>
</dbReference>
<dbReference type="InterPro" id="IPR038546">
    <property type="entry name" value="Hen1_N_sf"/>
</dbReference>
<evidence type="ECO:0000256" key="4">
    <source>
        <dbReference type="ARBA" id="ARBA00022603"/>
    </source>
</evidence>
<dbReference type="CDD" id="cd02440">
    <property type="entry name" value="AdoMet_MTases"/>
    <property type="match status" value="1"/>
</dbReference>
<evidence type="ECO:0000256" key="5">
    <source>
        <dbReference type="ARBA" id="ARBA00022679"/>
    </source>
</evidence>
<keyword evidence="5 15" id="KW-0808">Transferase</keyword>
<dbReference type="RefSeq" id="WP_104987236.1">
    <property type="nucleotide sequence ID" value="NZ_CP012673.1"/>
</dbReference>
<dbReference type="InterPro" id="IPR024740">
    <property type="entry name" value="Hen1_N"/>
</dbReference>
<evidence type="ECO:0000256" key="10">
    <source>
        <dbReference type="ARBA" id="ARBA00023158"/>
    </source>
</evidence>
<feature type="domain" description="Hen1 N-terminal" evidence="14">
    <location>
        <begin position="1"/>
        <end position="240"/>
    </location>
</feature>
<dbReference type="InterPro" id="IPR029063">
    <property type="entry name" value="SAM-dependent_MTases_sf"/>
</dbReference>
<comment type="similarity">
    <text evidence="2">Belongs to the methyltransferase superfamily. HEN1 family.</text>
</comment>
<keyword evidence="9" id="KW-0694">RNA-binding</keyword>
<dbReference type="Pfam" id="PF12623">
    <property type="entry name" value="Hen1_L"/>
    <property type="match status" value="1"/>
</dbReference>
<dbReference type="PANTHER" id="PTHR21404:SF3">
    <property type="entry name" value="SMALL RNA 2'-O-METHYLTRANSFERASE"/>
    <property type="match status" value="1"/>
</dbReference>
<dbReference type="GO" id="GO:0001510">
    <property type="term" value="P:RNA methylation"/>
    <property type="evidence" value="ECO:0007669"/>
    <property type="project" value="InterPro"/>
</dbReference>
<evidence type="ECO:0000313" key="15">
    <source>
        <dbReference type="EMBL" id="AUX41684.1"/>
    </source>
</evidence>
<dbReference type="InterPro" id="IPR024026">
    <property type="entry name" value="3'-RNA_MeTfrase_Hen1_bac"/>
</dbReference>
<dbReference type="EC" id="2.1.1.386" evidence="11"/>
<keyword evidence="10" id="KW-0943">RNA-mediated gene silencing</keyword>
<dbReference type="GO" id="GO:0031047">
    <property type="term" value="P:regulatory ncRNA-mediated gene silencing"/>
    <property type="evidence" value="ECO:0007669"/>
    <property type="project" value="UniProtKB-KW"/>
</dbReference>
<evidence type="ECO:0000256" key="12">
    <source>
        <dbReference type="ARBA" id="ARBA00048418"/>
    </source>
</evidence>
<feature type="region of interest" description="Disordered" evidence="13">
    <location>
        <begin position="468"/>
        <end position="514"/>
    </location>
</feature>
<feature type="compositionally biased region" description="Low complexity" evidence="13">
    <location>
        <begin position="477"/>
        <end position="488"/>
    </location>
</feature>
<proteinExistence type="inferred from homology"/>
<dbReference type="NCBIfam" id="TIGR04074">
    <property type="entry name" value="bacter_Hen1"/>
    <property type="match status" value="1"/>
</dbReference>
<evidence type="ECO:0000256" key="1">
    <source>
        <dbReference type="ARBA" id="ARBA00001946"/>
    </source>
</evidence>
<dbReference type="GO" id="GO:0046872">
    <property type="term" value="F:metal ion binding"/>
    <property type="evidence" value="ECO:0007669"/>
    <property type="project" value="UniProtKB-KW"/>
</dbReference>
<evidence type="ECO:0000259" key="14">
    <source>
        <dbReference type="Pfam" id="PF12623"/>
    </source>
</evidence>
<dbReference type="GO" id="GO:0003723">
    <property type="term" value="F:RNA binding"/>
    <property type="evidence" value="ECO:0007669"/>
    <property type="project" value="UniProtKB-KW"/>
</dbReference>
<dbReference type="Proteomes" id="UP000238348">
    <property type="component" value="Chromosome"/>
</dbReference>
<evidence type="ECO:0000256" key="8">
    <source>
        <dbReference type="ARBA" id="ARBA00022842"/>
    </source>
</evidence>
<keyword evidence="6" id="KW-0949">S-adenosyl-L-methionine</keyword>
<evidence type="ECO:0000256" key="11">
    <source>
        <dbReference type="ARBA" id="ARBA00035025"/>
    </source>
</evidence>
<feature type="compositionally biased region" description="Low complexity" evidence="13">
    <location>
        <begin position="498"/>
        <end position="514"/>
    </location>
</feature>
<evidence type="ECO:0000256" key="6">
    <source>
        <dbReference type="ARBA" id="ARBA00022691"/>
    </source>
</evidence>
<dbReference type="SUPFAM" id="SSF53335">
    <property type="entry name" value="S-adenosyl-L-methionine-dependent methyltransferases"/>
    <property type="match status" value="1"/>
</dbReference>
<dbReference type="GO" id="GO:0090486">
    <property type="term" value="F:small RNA 2'-O-methyltransferase activity"/>
    <property type="evidence" value="ECO:0007669"/>
    <property type="project" value="UniProtKB-EC"/>
</dbReference>
<protein>
    <recommendedName>
        <fullName evidence="3">Small RNA 2'-O-methyltransferase</fullName>
        <ecNumber evidence="11">2.1.1.386</ecNumber>
    </recommendedName>
</protein>
<organism evidence="15 16">
    <name type="scientific">Sorangium cellulosum</name>
    <name type="common">Polyangium cellulosum</name>
    <dbReference type="NCBI Taxonomy" id="56"/>
    <lineage>
        <taxon>Bacteria</taxon>
        <taxon>Pseudomonadati</taxon>
        <taxon>Myxococcota</taxon>
        <taxon>Polyangia</taxon>
        <taxon>Polyangiales</taxon>
        <taxon>Polyangiaceae</taxon>
        <taxon>Sorangium</taxon>
    </lineage>
</organism>
<name>A0A2L0EQX3_SORCE</name>